<feature type="compositionally biased region" description="Basic and acidic residues" evidence="2">
    <location>
        <begin position="47"/>
        <end position="86"/>
    </location>
</feature>
<dbReference type="EMBL" id="BMYO01000006">
    <property type="protein sequence ID" value="GHD64391.1"/>
    <property type="molecule type" value="Genomic_DNA"/>
</dbReference>
<feature type="region of interest" description="Disordered" evidence="2">
    <location>
        <begin position="30"/>
        <end position="89"/>
    </location>
</feature>
<name>A0ABQ3H1U7_9NEIS</name>
<proteinExistence type="predicted"/>
<evidence type="ECO:0000256" key="1">
    <source>
        <dbReference type="SAM" id="Coils"/>
    </source>
</evidence>
<dbReference type="RefSeq" id="WP_189461040.1">
    <property type="nucleotide sequence ID" value="NZ_BMYO01000006.1"/>
</dbReference>
<feature type="signal peptide" evidence="3">
    <location>
        <begin position="1"/>
        <end position="17"/>
    </location>
</feature>
<dbReference type="InterPro" id="IPR025392">
    <property type="entry name" value="DUF4124"/>
</dbReference>
<evidence type="ECO:0000313" key="6">
    <source>
        <dbReference type="Proteomes" id="UP000604737"/>
    </source>
</evidence>
<gene>
    <name evidence="5" type="ORF">GCM10007350_23520</name>
</gene>
<dbReference type="Proteomes" id="UP000604737">
    <property type="component" value="Unassembled WGS sequence"/>
</dbReference>
<comment type="caution">
    <text evidence="5">The sequence shown here is derived from an EMBL/GenBank/DDBJ whole genome shotgun (WGS) entry which is preliminary data.</text>
</comment>
<feature type="coiled-coil region" evidence="1">
    <location>
        <begin position="112"/>
        <end position="139"/>
    </location>
</feature>
<evidence type="ECO:0000256" key="2">
    <source>
        <dbReference type="SAM" id="MobiDB-lite"/>
    </source>
</evidence>
<reference evidence="6" key="1">
    <citation type="journal article" date="2019" name="Int. J. Syst. Evol. Microbiol.">
        <title>The Global Catalogue of Microorganisms (GCM) 10K type strain sequencing project: providing services to taxonomists for standard genome sequencing and annotation.</title>
        <authorList>
            <consortium name="The Broad Institute Genomics Platform"/>
            <consortium name="The Broad Institute Genome Sequencing Center for Infectious Disease"/>
            <person name="Wu L."/>
            <person name="Ma J."/>
        </authorList>
    </citation>
    <scope>NUCLEOTIDE SEQUENCE [LARGE SCALE GENOMIC DNA]</scope>
    <source>
        <strain evidence="6">KCTC 23701</strain>
    </source>
</reference>
<feature type="chain" id="PRO_5045237534" description="DUF4124 domain-containing protein" evidence="3">
    <location>
        <begin position="18"/>
        <end position="193"/>
    </location>
</feature>
<evidence type="ECO:0000256" key="3">
    <source>
        <dbReference type="SAM" id="SignalP"/>
    </source>
</evidence>
<keyword evidence="6" id="KW-1185">Reference proteome</keyword>
<keyword evidence="3" id="KW-0732">Signal</keyword>
<evidence type="ECO:0000313" key="5">
    <source>
        <dbReference type="EMBL" id="GHD64391.1"/>
    </source>
</evidence>
<accession>A0ABQ3H1U7</accession>
<sequence>MRGVVLGLMLVALSAQAAPMYRWVDESGNVQFSDKPPANAPKSGVSELDKRGMVKRGPEKQLSDEERARQQTEAQQRKDAQRRDKALLQSFSKPEEIDLLRDRQVEALQGGLQTNQLRRQSIEQRLARQQQQQQRLLKAKKAVPADLDAEIAVSQKELADLDADSKNKLADIDAVKRRADADKKRLAELRGPN</sequence>
<evidence type="ECO:0000259" key="4">
    <source>
        <dbReference type="Pfam" id="PF13511"/>
    </source>
</evidence>
<dbReference type="Pfam" id="PF13511">
    <property type="entry name" value="DUF4124"/>
    <property type="match status" value="1"/>
</dbReference>
<keyword evidence="1" id="KW-0175">Coiled coil</keyword>
<feature type="domain" description="DUF4124" evidence="4">
    <location>
        <begin position="8"/>
        <end position="41"/>
    </location>
</feature>
<organism evidence="5 6">
    <name type="scientific">Jeongeupia chitinilytica</name>
    <dbReference type="NCBI Taxonomy" id="1041641"/>
    <lineage>
        <taxon>Bacteria</taxon>
        <taxon>Pseudomonadati</taxon>
        <taxon>Pseudomonadota</taxon>
        <taxon>Betaproteobacteria</taxon>
        <taxon>Neisseriales</taxon>
        <taxon>Chitinibacteraceae</taxon>
        <taxon>Jeongeupia</taxon>
    </lineage>
</organism>
<protein>
    <recommendedName>
        <fullName evidence="4">DUF4124 domain-containing protein</fullName>
    </recommendedName>
</protein>